<dbReference type="GO" id="GO:0044718">
    <property type="term" value="P:siderophore transmembrane transport"/>
    <property type="evidence" value="ECO:0007669"/>
    <property type="project" value="TreeGrafter"/>
</dbReference>
<dbReference type="InterPro" id="IPR039426">
    <property type="entry name" value="TonB-dep_rcpt-like"/>
</dbReference>
<accession>A0A134B233</accession>
<dbReference type="Gene3D" id="2.170.130.10">
    <property type="entry name" value="TonB-dependent receptor, plug domain"/>
    <property type="match status" value="1"/>
</dbReference>
<name>A0A134B233_9PORP</name>
<evidence type="ECO:0000256" key="2">
    <source>
        <dbReference type="SAM" id="MobiDB-lite"/>
    </source>
</evidence>
<evidence type="ECO:0000256" key="3">
    <source>
        <dbReference type="SAM" id="SignalP"/>
    </source>
</evidence>
<dbReference type="GO" id="GO:0009279">
    <property type="term" value="C:cell outer membrane"/>
    <property type="evidence" value="ECO:0007669"/>
    <property type="project" value="TreeGrafter"/>
</dbReference>
<organism evidence="4 5">
    <name type="scientific">Porphyromonas somerae</name>
    <dbReference type="NCBI Taxonomy" id="322095"/>
    <lineage>
        <taxon>Bacteria</taxon>
        <taxon>Pseudomonadati</taxon>
        <taxon>Bacteroidota</taxon>
        <taxon>Bacteroidia</taxon>
        <taxon>Bacteroidales</taxon>
        <taxon>Porphyromonadaceae</taxon>
        <taxon>Porphyromonas</taxon>
    </lineage>
</organism>
<reference evidence="5" key="1">
    <citation type="submission" date="2016-01" db="EMBL/GenBank/DDBJ databases">
        <authorList>
            <person name="Mitreva M."/>
            <person name="Pepin K.H."/>
            <person name="Mihindukulasuriya K.A."/>
            <person name="Fulton R."/>
            <person name="Fronick C."/>
            <person name="O'Laughlin M."/>
            <person name="Miner T."/>
            <person name="Herter B."/>
            <person name="Rosa B.A."/>
            <person name="Cordes M."/>
            <person name="Tomlinson C."/>
            <person name="Wollam A."/>
            <person name="Palsikar V.B."/>
            <person name="Mardis E.R."/>
            <person name="Wilson R.K."/>
        </authorList>
    </citation>
    <scope>NUCLEOTIDE SEQUENCE [LARGE SCALE GENOMIC DNA]</scope>
    <source>
        <strain evidence="5">KA00683</strain>
    </source>
</reference>
<proteinExistence type="predicted"/>
<evidence type="ECO:0000313" key="5">
    <source>
        <dbReference type="Proteomes" id="UP000070224"/>
    </source>
</evidence>
<feature type="region of interest" description="Disordered" evidence="2">
    <location>
        <begin position="149"/>
        <end position="170"/>
    </location>
</feature>
<protein>
    <recommendedName>
        <fullName evidence="6">TonB-dependent receptor plug domain protein</fullName>
    </recommendedName>
</protein>
<dbReference type="PANTHER" id="PTHR30069">
    <property type="entry name" value="TONB-DEPENDENT OUTER MEMBRANE RECEPTOR"/>
    <property type="match status" value="1"/>
</dbReference>
<evidence type="ECO:0008006" key="6">
    <source>
        <dbReference type="Google" id="ProtNLM"/>
    </source>
</evidence>
<dbReference type="AlphaFoldDB" id="A0A134B233"/>
<comment type="caution">
    <text evidence="4">The sequence shown here is derived from an EMBL/GenBank/DDBJ whole genome shotgun (WGS) entry which is preliminary data.</text>
</comment>
<dbReference type="SUPFAM" id="SSF56935">
    <property type="entry name" value="Porins"/>
    <property type="match status" value="1"/>
</dbReference>
<evidence type="ECO:0000313" key="4">
    <source>
        <dbReference type="EMBL" id="KXB74007.1"/>
    </source>
</evidence>
<sequence length="710" mass="79112">MYRSVVLRLLFLLVCSVPLQAQEAHKLQGRVLNSSDNPIAKVQILDQATGLLLTETGKGGEFQLSFPDSVERVSLVFLTEGYQSKVMLLRPSSQIYRIILFEAQRSIEGVTVSRRRLLPISGYAPLTSRFTTLDILMTPRALGDILGGLMEDPDAQSSDTDGRLSLQGGAPHESQVYIDGLRLPNPYSLSSKNSSVRSILSPSECKEINLFSGGYSASMGQALSGVVQIFSRDTKDVKPGSIISLSSIGPSFTWGLGAPSSATKLELSANYTDLSLYDRVMPSAYPYTRSFYSPSLTASLWHDLPQATLKAQLSYTRMGLGYRPNASLPTFHSRLREDRYYGRLTYVRSLGTACQLEAGAHTQYSDFSGSSLVSPQDQVLDHDLYAEARLALKYSGEPFSILGGLDYSWRDYRETYELTGDRYQLNFTNHLPVSFLEVSYLHRGLSVSAGLRGEYASALSVWSLSPRLYAGYRLGKHVFSASWGRYTQLPEKEILRFTPALKSSRSEVSQLSYSYGDKMPLLQLSLFYKSYQHLTRSLAEGYPKHFDDQGGGESYGLTLFHKGSLGAIAYSTSYSYTQARLSYDRYLRPLAPSYVSPHTFRLTTKYWSGALKSLFGCSYYIDAGTKGYSYDLTPIQLPRRSRLDLSWSYLPSKRVLLHMGCTNVLGTTNYWGIEPDPLTPTEGTRISTPSSRFFYIGCFITLSGKQKKTP</sequence>
<dbReference type="GO" id="GO:0015344">
    <property type="term" value="F:siderophore uptake transmembrane transporter activity"/>
    <property type="evidence" value="ECO:0007669"/>
    <property type="project" value="TreeGrafter"/>
</dbReference>
<dbReference type="EMBL" id="LSDK01000129">
    <property type="protein sequence ID" value="KXB74007.1"/>
    <property type="molecule type" value="Genomic_DNA"/>
</dbReference>
<dbReference type="InterPro" id="IPR037066">
    <property type="entry name" value="Plug_dom_sf"/>
</dbReference>
<dbReference type="PATRIC" id="fig|322095.3.peg.1816"/>
<feature type="chain" id="PRO_5007461914" description="TonB-dependent receptor plug domain protein" evidence="3">
    <location>
        <begin position="22"/>
        <end position="710"/>
    </location>
</feature>
<dbReference type="OrthoDB" id="1075473at2"/>
<keyword evidence="5" id="KW-1185">Reference proteome</keyword>
<dbReference type="Proteomes" id="UP000070224">
    <property type="component" value="Unassembled WGS sequence"/>
</dbReference>
<dbReference type="RefSeq" id="WP_156430016.1">
    <property type="nucleotide sequence ID" value="NZ_KQ960462.1"/>
</dbReference>
<evidence type="ECO:0000256" key="1">
    <source>
        <dbReference type="ARBA" id="ARBA00022729"/>
    </source>
</evidence>
<gene>
    <name evidence="4" type="ORF">HMPREF3185_01841</name>
</gene>
<keyword evidence="1 3" id="KW-0732">Signal</keyword>
<dbReference type="STRING" id="322095.HMPREF3185_01841"/>
<feature type="signal peptide" evidence="3">
    <location>
        <begin position="1"/>
        <end position="21"/>
    </location>
</feature>
<dbReference type="PANTHER" id="PTHR30069:SF29">
    <property type="entry name" value="HEMOGLOBIN AND HEMOGLOBIN-HAPTOGLOBIN-BINDING PROTEIN 1-RELATED"/>
    <property type="match status" value="1"/>
</dbReference>